<evidence type="ECO:0000313" key="2">
    <source>
        <dbReference type="EMBL" id="OWK46321.1"/>
    </source>
</evidence>
<dbReference type="Proteomes" id="UP000214646">
    <property type="component" value="Unassembled WGS sequence"/>
</dbReference>
<dbReference type="InterPro" id="IPR011335">
    <property type="entry name" value="Restrct_endonuc-II-like"/>
</dbReference>
<name>A0A225DY79_9BACT</name>
<dbReference type="PANTHER" id="PTHR34107">
    <property type="entry name" value="SLL0198 PROTEIN-RELATED"/>
    <property type="match status" value="1"/>
</dbReference>
<dbReference type="SUPFAM" id="SSF52980">
    <property type="entry name" value="Restriction endonuclease-like"/>
    <property type="match status" value="1"/>
</dbReference>
<organism evidence="2 3">
    <name type="scientific">Fimbriiglobus ruber</name>
    <dbReference type="NCBI Taxonomy" id="1908690"/>
    <lineage>
        <taxon>Bacteria</taxon>
        <taxon>Pseudomonadati</taxon>
        <taxon>Planctomycetota</taxon>
        <taxon>Planctomycetia</taxon>
        <taxon>Gemmatales</taxon>
        <taxon>Gemmataceae</taxon>
        <taxon>Fimbriiglobus</taxon>
    </lineage>
</organism>
<evidence type="ECO:0000259" key="1">
    <source>
        <dbReference type="Pfam" id="PF05685"/>
    </source>
</evidence>
<dbReference type="Pfam" id="PF05685">
    <property type="entry name" value="Uma2"/>
    <property type="match status" value="1"/>
</dbReference>
<dbReference type="EMBL" id="NIDE01000001">
    <property type="protein sequence ID" value="OWK46321.1"/>
    <property type="molecule type" value="Genomic_DNA"/>
</dbReference>
<comment type="caution">
    <text evidence="2">The sequence shown here is derived from an EMBL/GenBank/DDBJ whole genome shotgun (WGS) entry which is preliminary data.</text>
</comment>
<keyword evidence="3" id="KW-1185">Reference proteome</keyword>
<dbReference type="PANTHER" id="PTHR34107:SF4">
    <property type="entry name" value="SLL1222 PROTEIN"/>
    <property type="match status" value="1"/>
</dbReference>
<sequence>MLAEELENQDHYEIVDGSRVEMPPMSAEAQFVASRLAYHLSRFGIESNLGEACVEVMIELSLPAERNRRPDVIFIPYSRWKKNSPVPATNAWDVLPDLCVEVVSPHDLCDDLMDKIGEYFRAGVRLVWVVYPRHQLFYVYESPTKVYGLTRTDILDGGAALPGFKLPLADFFPEGTGNSTQS</sequence>
<dbReference type="InterPro" id="IPR008538">
    <property type="entry name" value="Uma2"/>
</dbReference>
<evidence type="ECO:0000313" key="3">
    <source>
        <dbReference type="Proteomes" id="UP000214646"/>
    </source>
</evidence>
<protein>
    <recommendedName>
        <fullName evidence="1">Putative restriction endonuclease domain-containing protein</fullName>
    </recommendedName>
</protein>
<reference evidence="3" key="1">
    <citation type="submission" date="2017-06" db="EMBL/GenBank/DDBJ databases">
        <title>Genome analysis of Fimbriiglobus ruber SP5, the first member of the order Planctomycetales with confirmed chitinolytic capability.</title>
        <authorList>
            <person name="Ravin N.V."/>
            <person name="Rakitin A.L."/>
            <person name="Ivanova A.A."/>
            <person name="Beletsky A.V."/>
            <person name="Kulichevskaya I.S."/>
            <person name="Mardanov A.V."/>
            <person name="Dedysh S.N."/>
        </authorList>
    </citation>
    <scope>NUCLEOTIDE SEQUENCE [LARGE SCALE GENOMIC DNA]</scope>
    <source>
        <strain evidence="3">SP5</strain>
    </source>
</reference>
<proteinExistence type="predicted"/>
<dbReference type="CDD" id="cd06260">
    <property type="entry name" value="DUF820-like"/>
    <property type="match status" value="1"/>
</dbReference>
<dbReference type="Gene3D" id="3.90.1570.10">
    <property type="entry name" value="tt1808, chain A"/>
    <property type="match status" value="1"/>
</dbReference>
<dbReference type="AlphaFoldDB" id="A0A225DY79"/>
<gene>
    <name evidence="2" type="ORF">FRUB_00020</name>
</gene>
<accession>A0A225DY79</accession>
<dbReference type="InterPro" id="IPR012296">
    <property type="entry name" value="Nuclease_put_TT1808"/>
</dbReference>
<feature type="domain" description="Putative restriction endonuclease" evidence="1">
    <location>
        <begin position="7"/>
        <end position="168"/>
    </location>
</feature>